<keyword evidence="1" id="KW-0614">Plasmid</keyword>
<dbReference type="RefSeq" id="WP_323738921.1">
    <property type="nucleotide sequence ID" value="NZ_CP112933.1"/>
</dbReference>
<dbReference type="Proteomes" id="UP001326613">
    <property type="component" value="Plasmid unnamed1"/>
</dbReference>
<protein>
    <submittedName>
        <fullName evidence="1">DUF2184 domain-containing protein</fullName>
    </submittedName>
</protein>
<dbReference type="PIRSF" id="PIRSF029202">
    <property type="entry name" value="UCP029202"/>
    <property type="match status" value="1"/>
</dbReference>
<keyword evidence="2" id="KW-1185">Reference proteome</keyword>
<evidence type="ECO:0000313" key="2">
    <source>
        <dbReference type="Proteomes" id="UP001326613"/>
    </source>
</evidence>
<dbReference type="InterPro" id="IPR020049">
    <property type="entry name" value="Major_capsid-like"/>
</dbReference>
<name>A0ABZ0UZK3_9RICK</name>
<proteinExistence type="predicted"/>
<dbReference type="EMBL" id="CP112933">
    <property type="protein sequence ID" value="WPY01529.1"/>
    <property type="molecule type" value="Genomic_DNA"/>
</dbReference>
<reference evidence="1 2" key="1">
    <citation type="submission" date="2022-10" db="EMBL/GenBank/DDBJ databases">
        <title>Host association and intracellularity evolved multiple times independently in the Rickettsiales.</title>
        <authorList>
            <person name="Castelli M."/>
            <person name="Nardi T."/>
            <person name="Gammuto L."/>
            <person name="Bellinzona G."/>
            <person name="Sabaneyeva E."/>
            <person name="Potekhin A."/>
            <person name="Serra V."/>
            <person name="Petroni G."/>
            <person name="Sassera D."/>
        </authorList>
    </citation>
    <scope>NUCLEOTIDE SEQUENCE [LARGE SCALE GENOMIC DNA]</scope>
    <source>
        <strain evidence="1 2">Kr 154-4</strain>
        <plasmid evidence="1 2">unnamed1</plasmid>
    </source>
</reference>
<accession>A0ABZ0UZK3</accession>
<geneLocation type="plasmid" evidence="1 2">
    <name>unnamed1</name>
</geneLocation>
<evidence type="ECO:0000313" key="1">
    <source>
        <dbReference type="EMBL" id="WPY01529.1"/>
    </source>
</evidence>
<gene>
    <name evidence="1" type="ORF">Trichorick_01442</name>
</gene>
<dbReference type="Pfam" id="PF09950">
    <property type="entry name" value="Major_capside"/>
    <property type="match status" value="1"/>
</dbReference>
<sequence>MKSFTMDRLPPEDKLVSRVDAGEVLFFANELARTTPKELEEIVLPLTLYNLFNQEKEADNALEHRYTMFKSSGESSVIDFANGGSKDVGSVNLGGVMYSSPIRHAAVKIEYTLFELESQAIRNTIERKRREALRSNYRRINDCLLKGDSTHGLSGLLNNKQIDAAAAVTSAGWAARTGDLIEADLFAAYNASLNNTGGSIKPDTLLMSASTYDLISTKSYATTGFSNQSVLQTFLTKANTIRQVVRCTELNGAFSGNANGFIFFNNSPEFVYQVLSHPFRILPPVTENGGLMFSSLALSGYGGLIVSQPKMFALRYGC</sequence>
<organism evidence="1 2">
    <name type="scientific">Candidatus Trichorickettsia mobilis</name>
    <dbReference type="NCBI Taxonomy" id="1346319"/>
    <lineage>
        <taxon>Bacteria</taxon>
        <taxon>Pseudomonadati</taxon>
        <taxon>Pseudomonadota</taxon>
        <taxon>Alphaproteobacteria</taxon>
        <taxon>Rickettsiales</taxon>
        <taxon>Rickettsiaceae</taxon>
        <taxon>Rickettsieae</taxon>
        <taxon>Candidatus Trichorickettsia</taxon>
    </lineage>
</organism>